<dbReference type="GO" id="GO:0051082">
    <property type="term" value="F:unfolded protein binding"/>
    <property type="evidence" value="ECO:0007669"/>
    <property type="project" value="InterPro"/>
</dbReference>
<evidence type="ECO:0000256" key="1">
    <source>
        <dbReference type="ARBA" id="ARBA00004141"/>
    </source>
</evidence>
<keyword evidence="3 7" id="KW-0812">Transmembrane</keyword>
<feature type="domain" description="Peptidase S54 rhomboid" evidence="9">
    <location>
        <begin position="66"/>
        <end position="216"/>
    </location>
</feature>
<name>A0A8J6NYV0_9BACT</name>
<dbReference type="PANTHER" id="PTHR43731">
    <property type="entry name" value="RHOMBOID PROTEASE"/>
    <property type="match status" value="1"/>
</dbReference>
<sequence>MIPIRDTIPSKNYPVVNNTIIGINVVIFLVELAQGSGLDRFIYIYGLVPARYSVPQISSYFNMFQQVFSILSFMFLHGGFWHLLGNMWSLYIFGDNVEDRLGSLRYLLFYLLCGLTSGLTHLIFNLHSNIPTIGASGAIAGVMGAYLILYPHSKILTLIPIIFIPWFVEIPAFFFLGFWFVLQFINAAGTRAGAAGIAWWAHIGGFVFGILFLKMFFALPATGISDQLRRVTAKRKTDRLQVIRPVGPGSDHHLYGTIAITSFEALAGTSKLVNIPWGFQKRLVRVVVPPGIKEGGNLRLKGLGKIMPDGQRGDLYLRVAILA</sequence>
<dbReference type="PANTHER" id="PTHR43731:SF14">
    <property type="entry name" value="PRESENILIN-ASSOCIATED RHOMBOID-LIKE PROTEIN, MITOCHONDRIAL"/>
    <property type="match status" value="1"/>
</dbReference>
<feature type="transmembrane region" description="Helical" evidence="7">
    <location>
        <begin position="67"/>
        <end position="94"/>
    </location>
</feature>
<evidence type="ECO:0000256" key="4">
    <source>
        <dbReference type="ARBA" id="ARBA00022801"/>
    </source>
</evidence>
<evidence type="ECO:0000313" key="10">
    <source>
        <dbReference type="EMBL" id="MBC8362746.1"/>
    </source>
</evidence>
<dbReference type="InterPro" id="IPR050925">
    <property type="entry name" value="Rhomboid_protease_S54"/>
</dbReference>
<dbReference type="GO" id="GO:0006508">
    <property type="term" value="P:proteolysis"/>
    <property type="evidence" value="ECO:0007669"/>
    <property type="project" value="UniProtKB-KW"/>
</dbReference>
<evidence type="ECO:0000256" key="3">
    <source>
        <dbReference type="ARBA" id="ARBA00022692"/>
    </source>
</evidence>
<dbReference type="Proteomes" id="UP000603434">
    <property type="component" value="Unassembled WGS sequence"/>
</dbReference>
<proteinExistence type="inferred from homology"/>
<comment type="similarity">
    <text evidence="2">Belongs to the peptidase S54 family.</text>
</comment>
<keyword evidence="4" id="KW-0378">Hydrolase</keyword>
<evidence type="ECO:0000256" key="7">
    <source>
        <dbReference type="SAM" id="Phobius"/>
    </source>
</evidence>
<reference evidence="10 11" key="1">
    <citation type="submission" date="2020-08" db="EMBL/GenBank/DDBJ databases">
        <title>Bridging the membrane lipid divide: bacteria of the FCB group superphylum have the potential to synthesize archaeal ether lipids.</title>
        <authorList>
            <person name="Villanueva L."/>
            <person name="Von Meijenfeldt F.A.B."/>
            <person name="Westbye A.B."/>
            <person name="Yadav S."/>
            <person name="Hopmans E.C."/>
            <person name="Dutilh B.E."/>
            <person name="Sinninghe Damste J.S."/>
        </authorList>
    </citation>
    <scope>NUCLEOTIDE SEQUENCE [LARGE SCALE GENOMIC DNA]</scope>
    <source>
        <strain evidence="10">NIOZ-UU30</strain>
    </source>
</reference>
<keyword evidence="10" id="KW-0645">Protease</keyword>
<comment type="subcellular location">
    <subcellularLocation>
        <location evidence="1">Membrane</location>
        <topology evidence="1">Multi-pass membrane protein</topology>
    </subcellularLocation>
</comment>
<dbReference type="SUPFAM" id="SSF49493">
    <property type="entry name" value="HSP40/DnaJ peptide-binding domain"/>
    <property type="match status" value="1"/>
</dbReference>
<dbReference type="SUPFAM" id="SSF144091">
    <property type="entry name" value="Rhomboid-like"/>
    <property type="match status" value="1"/>
</dbReference>
<feature type="transmembrane region" description="Helical" evidence="7">
    <location>
        <begin position="12"/>
        <end position="30"/>
    </location>
</feature>
<feature type="transmembrane region" description="Helical" evidence="7">
    <location>
        <begin position="106"/>
        <end position="124"/>
    </location>
</feature>
<dbReference type="Gene3D" id="2.60.260.20">
    <property type="entry name" value="Urease metallochaperone UreE, N-terminal domain"/>
    <property type="match status" value="1"/>
</dbReference>
<dbReference type="Pfam" id="PF01694">
    <property type="entry name" value="Rhomboid"/>
    <property type="match status" value="1"/>
</dbReference>
<organism evidence="10 11">
    <name type="scientific">Candidatus Desulfatibia profunda</name>
    <dbReference type="NCBI Taxonomy" id="2841695"/>
    <lineage>
        <taxon>Bacteria</taxon>
        <taxon>Pseudomonadati</taxon>
        <taxon>Thermodesulfobacteriota</taxon>
        <taxon>Desulfobacteria</taxon>
        <taxon>Desulfobacterales</taxon>
        <taxon>Desulfobacterales incertae sedis</taxon>
        <taxon>Candidatus Desulfatibia</taxon>
    </lineage>
</organism>
<feature type="domain" description="Chaperone DnaJ C-terminal" evidence="8">
    <location>
        <begin position="258"/>
        <end position="320"/>
    </location>
</feature>
<evidence type="ECO:0000256" key="6">
    <source>
        <dbReference type="ARBA" id="ARBA00023136"/>
    </source>
</evidence>
<dbReference type="InterPro" id="IPR002939">
    <property type="entry name" value="DnaJ_C"/>
</dbReference>
<feature type="transmembrane region" description="Helical" evidence="7">
    <location>
        <begin position="197"/>
        <end position="219"/>
    </location>
</feature>
<accession>A0A8J6NYV0</accession>
<feature type="transmembrane region" description="Helical" evidence="7">
    <location>
        <begin position="130"/>
        <end position="149"/>
    </location>
</feature>
<protein>
    <submittedName>
        <fullName evidence="10">Rhomboid family intramembrane serine protease</fullName>
    </submittedName>
</protein>
<evidence type="ECO:0000313" key="11">
    <source>
        <dbReference type="Proteomes" id="UP000603434"/>
    </source>
</evidence>
<dbReference type="AlphaFoldDB" id="A0A8J6NYV0"/>
<dbReference type="InterPro" id="IPR035952">
    <property type="entry name" value="Rhomboid-like_sf"/>
</dbReference>
<keyword evidence="6 7" id="KW-0472">Membrane</keyword>
<dbReference type="FunFam" id="1.20.1540.10:FF:000027">
    <property type="entry name" value="Rhomboid family intramembrane serine protease"/>
    <property type="match status" value="1"/>
</dbReference>
<evidence type="ECO:0000256" key="2">
    <source>
        <dbReference type="ARBA" id="ARBA00009045"/>
    </source>
</evidence>
<keyword evidence="5 7" id="KW-1133">Transmembrane helix</keyword>
<dbReference type="InterPro" id="IPR022764">
    <property type="entry name" value="Peptidase_S54_rhomboid_dom"/>
</dbReference>
<dbReference type="GO" id="GO:0004252">
    <property type="term" value="F:serine-type endopeptidase activity"/>
    <property type="evidence" value="ECO:0007669"/>
    <property type="project" value="InterPro"/>
</dbReference>
<dbReference type="Pfam" id="PF01556">
    <property type="entry name" value="DnaJ_C"/>
    <property type="match status" value="1"/>
</dbReference>
<dbReference type="Gene3D" id="1.20.1540.10">
    <property type="entry name" value="Rhomboid-like"/>
    <property type="match status" value="1"/>
</dbReference>
<gene>
    <name evidence="10" type="ORF">H8E23_15280</name>
</gene>
<dbReference type="InterPro" id="IPR008971">
    <property type="entry name" value="HSP40/DnaJ_pept-bd"/>
</dbReference>
<evidence type="ECO:0000259" key="9">
    <source>
        <dbReference type="Pfam" id="PF01694"/>
    </source>
</evidence>
<comment type="caution">
    <text evidence="10">The sequence shown here is derived from an EMBL/GenBank/DDBJ whole genome shotgun (WGS) entry which is preliminary data.</text>
</comment>
<feature type="transmembrane region" description="Helical" evidence="7">
    <location>
        <begin position="161"/>
        <end position="185"/>
    </location>
</feature>
<dbReference type="GO" id="GO:0016020">
    <property type="term" value="C:membrane"/>
    <property type="evidence" value="ECO:0007669"/>
    <property type="project" value="UniProtKB-SubCell"/>
</dbReference>
<evidence type="ECO:0000256" key="5">
    <source>
        <dbReference type="ARBA" id="ARBA00022989"/>
    </source>
</evidence>
<dbReference type="EMBL" id="JACNJH010000215">
    <property type="protein sequence ID" value="MBC8362746.1"/>
    <property type="molecule type" value="Genomic_DNA"/>
</dbReference>
<evidence type="ECO:0000259" key="8">
    <source>
        <dbReference type="Pfam" id="PF01556"/>
    </source>
</evidence>
<dbReference type="GO" id="GO:0006457">
    <property type="term" value="P:protein folding"/>
    <property type="evidence" value="ECO:0007669"/>
    <property type="project" value="InterPro"/>
</dbReference>